<protein>
    <submittedName>
        <fullName evidence="1">Uncharacterized protein</fullName>
    </submittedName>
</protein>
<keyword evidence="2" id="KW-1185">Reference proteome</keyword>
<sequence>MLLKSMANDLSDTSASRMACVLTAYPTAINVHDAANRICDILSPVTFLTQDACVHRAEHILESYSIHFLSDAEWHDCYSIKPFNSDVILLNTVSRFFVIGFRFKTLVRQISSAN</sequence>
<evidence type="ECO:0000313" key="2">
    <source>
        <dbReference type="Proteomes" id="UP000499080"/>
    </source>
</evidence>
<accession>A0A4Y2S3D8</accession>
<comment type="caution">
    <text evidence="1">The sequence shown here is derived from an EMBL/GenBank/DDBJ whole genome shotgun (WGS) entry which is preliminary data.</text>
</comment>
<gene>
    <name evidence="1" type="ORF">AVEN_218898_1</name>
</gene>
<dbReference type="Proteomes" id="UP000499080">
    <property type="component" value="Unassembled WGS sequence"/>
</dbReference>
<evidence type="ECO:0000313" key="1">
    <source>
        <dbReference type="EMBL" id="GBN81775.1"/>
    </source>
</evidence>
<proteinExistence type="predicted"/>
<name>A0A4Y2S3D8_ARAVE</name>
<dbReference type="EMBL" id="BGPR01019388">
    <property type="protein sequence ID" value="GBN81775.1"/>
    <property type="molecule type" value="Genomic_DNA"/>
</dbReference>
<reference evidence="1 2" key="1">
    <citation type="journal article" date="2019" name="Sci. Rep.">
        <title>Orb-weaving spider Araneus ventricosus genome elucidates the spidroin gene catalogue.</title>
        <authorList>
            <person name="Kono N."/>
            <person name="Nakamura H."/>
            <person name="Ohtoshi R."/>
            <person name="Moran D.A.P."/>
            <person name="Shinohara A."/>
            <person name="Yoshida Y."/>
            <person name="Fujiwara M."/>
            <person name="Mori M."/>
            <person name="Tomita M."/>
            <person name="Arakawa K."/>
        </authorList>
    </citation>
    <scope>NUCLEOTIDE SEQUENCE [LARGE SCALE GENOMIC DNA]</scope>
</reference>
<dbReference type="AlphaFoldDB" id="A0A4Y2S3D8"/>
<organism evidence="1 2">
    <name type="scientific">Araneus ventricosus</name>
    <name type="common">Orbweaver spider</name>
    <name type="synonym">Epeira ventricosa</name>
    <dbReference type="NCBI Taxonomy" id="182803"/>
    <lineage>
        <taxon>Eukaryota</taxon>
        <taxon>Metazoa</taxon>
        <taxon>Ecdysozoa</taxon>
        <taxon>Arthropoda</taxon>
        <taxon>Chelicerata</taxon>
        <taxon>Arachnida</taxon>
        <taxon>Araneae</taxon>
        <taxon>Araneomorphae</taxon>
        <taxon>Entelegynae</taxon>
        <taxon>Araneoidea</taxon>
        <taxon>Araneidae</taxon>
        <taxon>Araneus</taxon>
    </lineage>
</organism>